<organism evidence="1 2">
    <name type="scientific">Trichinella nativa</name>
    <dbReference type="NCBI Taxonomy" id="6335"/>
    <lineage>
        <taxon>Eukaryota</taxon>
        <taxon>Metazoa</taxon>
        <taxon>Ecdysozoa</taxon>
        <taxon>Nematoda</taxon>
        <taxon>Enoplea</taxon>
        <taxon>Dorylaimia</taxon>
        <taxon>Trichinellida</taxon>
        <taxon>Trichinellidae</taxon>
        <taxon>Trichinella</taxon>
    </lineage>
</organism>
<evidence type="ECO:0000313" key="1">
    <source>
        <dbReference type="EMBL" id="KRZ46715.1"/>
    </source>
</evidence>
<reference evidence="1 2" key="1">
    <citation type="submission" date="2015-05" db="EMBL/GenBank/DDBJ databases">
        <title>Evolution of Trichinella species and genotypes.</title>
        <authorList>
            <person name="Korhonen P.K."/>
            <person name="Edoardo P."/>
            <person name="Giuseppe L.R."/>
            <person name="Gasser R.B."/>
        </authorList>
    </citation>
    <scope>NUCLEOTIDE SEQUENCE [LARGE SCALE GENOMIC DNA]</scope>
    <source>
        <strain evidence="1">ISS10</strain>
    </source>
</reference>
<sequence length="37" mass="4251">MTKSDSYEAETSKHSLWSLTLSLSAHPYYFLLNFGPQ</sequence>
<protein>
    <submittedName>
        <fullName evidence="1">Uncharacterized protein</fullName>
    </submittedName>
</protein>
<dbReference type="Proteomes" id="UP000054721">
    <property type="component" value="Unassembled WGS sequence"/>
</dbReference>
<proteinExistence type="predicted"/>
<dbReference type="EMBL" id="JYDW01002421">
    <property type="protein sequence ID" value="KRZ46715.1"/>
    <property type="molecule type" value="Genomic_DNA"/>
</dbReference>
<name>A0A0V1KHF8_9BILA</name>
<evidence type="ECO:0000313" key="2">
    <source>
        <dbReference type="Proteomes" id="UP000054721"/>
    </source>
</evidence>
<dbReference type="AlphaFoldDB" id="A0A0V1KHF8"/>
<keyword evidence="2" id="KW-1185">Reference proteome</keyword>
<comment type="caution">
    <text evidence="1">The sequence shown here is derived from an EMBL/GenBank/DDBJ whole genome shotgun (WGS) entry which is preliminary data.</text>
</comment>
<gene>
    <name evidence="1" type="ORF">T02_3057</name>
</gene>
<accession>A0A0V1KHF8</accession>